<dbReference type="InterPro" id="IPR001958">
    <property type="entry name" value="Tet-R_TetA/multi-R_MdtG-like"/>
</dbReference>
<protein>
    <submittedName>
        <fullName evidence="8">MFS transporter</fullName>
    </submittedName>
</protein>
<evidence type="ECO:0000313" key="9">
    <source>
        <dbReference type="Proteomes" id="UP001500194"/>
    </source>
</evidence>
<dbReference type="PROSITE" id="PS50850">
    <property type="entry name" value="MFS"/>
    <property type="match status" value="1"/>
</dbReference>
<dbReference type="InterPro" id="IPR020846">
    <property type="entry name" value="MFS_dom"/>
</dbReference>
<dbReference type="PANTHER" id="PTHR43124">
    <property type="entry name" value="PURINE EFFLUX PUMP PBUE"/>
    <property type="match status" value="1"/>
</dbReference>
<dbReference type="Pfam" id="PF07690">
    <property type="entry name" value="MFS_1"/>
    <property type="match status" value="1"/>
</dbReference>
<dbReference type="InterPro" id="IPR011701">
    <property type="entry name" value="MFS"/>
</dbReference>
<dbReference type="PANTHER" id="PTHR43124:SF3">
    <property type="entry name" value="CHLORAMPHENICOL EFFLUX PUMP RV0191"/>
    <property type="match status" value="1"/>
</dbReference>
<dbReference type="GO" id="GO:0005886">
    <property type="term" value="C:plasma membrane"/>
    <property type="evidence" value="ECO:0007669"/>
    <property type="project" value="UniProtKB-SubCell"/>
</dbReference>
<keyword evidence="3 6" id="KW-0812">Transmembrane</keyword>
<feature type="transmembrane region" description="Helical" evidence="6">
    <location>
        <begin position="119"/>
        <end position="140"/>
    </location>
</feature>
<evidence type="ECO:0000256" key="4">
    <source>
        <dbReference type="ARBA" id="ARBA00022989"/>
    </source>
</evidence>
<comment type="caution">
    <text evidence="8">The sequence shown here is derived from an EMBL/GenBank/DDBJ whole genome shotgun (WGS) entry which is preliminary data.</text>
</comment>
<feature type="transmembrane region" description="Helical" evidence="6">
    <location>
        <begin position="86"/>
        <end position="107"/>
    </location>
</feature>
<accession>A0AAV3SYP9</accession>
<dbReference type="SUPFAM" id="SSF103473">
    <property type="entry name" value="MFS general substrate transporter"/>
    <property type="match status" value="1"/>
</dbReference>
<evidence type="ECO:0000256" key="2">
    <source>
        <dbReference type="ARBA" id="ARBA00022475"/>
    </source>
</evidence>
<sequence>MGVMGVSLISPALPTVREALAITDGQAALLVTAFTVPGIVLAPLVGVLADRYGRRAVLVPCLVGYGVSGAAVALTTDFTVILGLRVLQGVAGSALVTLAVTLIGDLYDAGQRNHLMGVNGAAISVGTASYPLVGGALASVSWRAPFLLYVVGVPVGLVAYRSLDDSDGRAHGLDYFRNVLAAVPTRRTAALYGTYVAAFVVLYGTLITAVPFLLHEAYGLGSFGTGLVLTSASAMTAVTASQNGRLSALASNDRLVAFGFVGYGVGLVGAFFAGSPVGFAVAILAFGAGQGVVQPSIDTATSSLVGAEFRGGVMSFRTTAIRTGQTLGPPLATAADAVVGYQAFLLAVGVVALVGGGVALAVVE</sequence>
<dbReference type="Proteomes" id="UP001500194">
    <property type="component" value="Unassembled WGS sequence"/>
</dbReference>
<keyword evidence="4 6" id="KW-1133">Transmembrane helix</keyword>
<feature type="transmembrane region" description="Helical" evidence="6">
    <location>
        <begin position="31"/>
        <end position="49"/>
    </location>
</feature>
<feature type="transmembrane region" description="Helical" evidence="6">
    <location>
        <begin position="260"/>
        <end position="286"/>
    </location>
</feature>
<dbReference type="CDD" id="cd17474">
    <property type="entry name" value="MFS_YfmO_like"/>
    <property type="match status" value="1"/>
</dbReference>
<feature type="transmembrane region" description="Helical" evidence="6">
    <location>
        <begin position="339"/>
        <end position="363"/>
    </location>
</feature>
<organism evidence="8 9">
    <name type="scientific">Salarchaeum japonicum</name>
    <dbReference type="NCBI Taxonomy" id="555573"/>
    <lineage>
        <taxon>Archaea</taxon>
        <taxon>Methanobacteriati</taxon>
        <taxon>Methanobacteriota</taxon>
        <taxon>Stenosarchaea group</taxon>
        <taxon>Halobacteria</taxon>
        <taxon>Halobacteriales</taxon>
        <taxon>Halobacteriaceae</taxon>
    </lineage>
</organism>
<feature type="transmembrane region" description="Helical" evidence="6">
    <location>
        <begin position="220"/>
        <end position="240"/>
    </location>
</feature>
<reference evidence="8 9" key="1">
    <citation type="journal article" date="2019" name="Int. J. Syst. Evol. Microbiol.">
        <title>The Global Catalogue of Microorganisms (GCM) 10K type strain sequencing project: providing services to taxonomists for standard genome sequencing and annotation.</title>
        <authorList>
            <consortium name="The Broad Institute Genomics Platform"/>
            <consortium name="The Broad Institute Genome Sequencing Center for Infectious Disease"/>
            <person name="Wu L."/>
            <person name="Ma J."/>
        </authorList>
    </citation>
    <scope>NUCLEOTIDE SEQUENCE [LARGE SCALE GENOMIC DNA]</scope>
    <source>
        <strain evidence="8 9">JCM 16327</strain>
    </source>
</reference>
<dbReference type="AlphaFoldDB" id="A0AAV3SYP9"/>
<dbReference type="InterPro" id="IPR036259">
    <property type="entry name" value="MFS_trans_sf"/>
</dbReference>
<feature type="transmembrane region" description="Helical" evidence="6">
    <location>
        <begin position="146"/>
        <end position="163"/>
    </location>
</feature>
<keyword evidence="9" id="KW-1185">Reference proteome</keyword>
<evidence type="ECO:0000259" key="7">
    <source>
        <dbReference type="PROSITE" id="PS50850"/>
    </source>
</evidence>
<dbReference type="PRINTS" id="PR01035">
    <property type="entry name" value="TCRTETA"/>
</dbReference>
<comment type="subcellular location">
    <subcellularLocation>
        <location evidence="1">Cell membrane</location>
        <topology evidence="1">Multi-pass membrane protein</topology>
    </subcellularLocation>
</comment>
<dbReference type="InterPro" id="IPR050189">
    <property type="entry name" value="MFS_Efflux_Transporters"/>
</dbReference>
<evidence type="ECO:0000313" key="8">
    <source>
        <dbReference type="EMBL" id="GAA0647825.1"/>
    </source>
</evidence>
<evidence type="ECO:0000256" key="3">
    <source>
        <dbReference type="ARBA" id="ARBA00022692"/>
    </source>
</evidence>
<dbReference type="Gene3D" id="1.20.1250.20">
    <property type="entry name" value="MFS general substrate transporter like domains"/>
    <property type="match status" value="1"/>
</dbReference>
<feature type="domain" description="Major facilitator superfamily (MFS) profile" evidence="7">
    <location>
        <begin position="1"/>
        <end position="364"/>
    </location>
</feature>
<dbReference type="EMBL" id="BAAADU010000002">
    <property type="protein sequence ID" value="GAA0647825.1"/>
    <property type="molecule type" value="Genomic_DNA"/>
</dbReference>
<dbReference type="GO" id="GO:0022857">
    <property type="term" value="F:transmembrane transporter activity"/>
    <property type="evidence" value="ECO:0007669"/>
    <property type="project" value="InterPro"/>
</dbReference>
<proteinExistence type="predicted"/>
<keyword evidence="2" id="KW-1003">Cell membrane</keyword>
<keyword evidence="5 6" id="KW-0472">Membrane</keyword>
<evidence type="ECO:0000256" key="5">
    <source>
        <dbReference type="ARBA" id="ARBA00023136"/>
    </source>
</evidence>
<evidence type="ECO:0000256" key="1">
    <source>
        <dbReference type="ARBA" id="ARBA00004651"/>
    </source>
</evidence>
<feature type="transmembrane region" description="Helical" evidence="6">
    <location>
        <begin position="56"/>
        <end position="74"/>
    </location>
</feature>
<name>A0AAV3SYP9_9EURY</name>
<evidence type="ECO:0000256" key="6">
    <source>
        <dbReference type="SAM" id="Phobius"/>
    </source>
</evidence>
<feature type="transmembrane region" description="Helical" evidence="6">
    <location>
        <begin position="195"/>
        <end position="214"/>
    </location>
</feature>
<gene>
    <name evidence="8" type="ORF">GCM10009019_07860</name>
</gene>